<dbReference type="EMBL" id="QWDM01000105">
    <property type="protein sequence ID" value="RUT67640.1"/>
    <property type="molecule type" value="Genomic_DNA"/>
</dbReference>
<evidence type="ECO:0000313" key="2">
    <source>
        <dbReference type="Proteomes" id="UP000288102"/>
    </source>
</evidence>
<evidence type="ECO:0000313" key="1">
    <source>
        <dbReference type="EMBL" id="RUT67640.1"/>
    </source>
</evidence>
<gene>
    <name evidence="1" type="ORF">D0817_25385</name>
</gene>
<accession>A0A433ZZS8</accession>
<sequence length="77" mass="8470">CNHGLSIAGVLLRTNANPNRRNGLFFNNTASNNKNHYRQSLIYSGLRLAICSNAEKIETSIAEWSNNPLKSAGILEP</sequence>
<organism evidence="1 2">
    <name type="scientific">Flavobacterium cupreum</name>
    <dbReference type="NCBI Taxonomy" id="2133766"/>
    <lineage>
        <taxon>Bacteria</taxon>
        <taxon>Pseudomonadati</taxon>
        <taxon>Bacteroidota</taxon>
        <taxon>Flavobacteriia</taxon>
        <taxon>Flavobacteriales</taxon>
        <taxon>Flavobacteriaceae</taxon>
        <taxon>Flavobacterium</taxon>
    </lineage>
</organism>
<name>A0A433ZZS8_9FLAO</name>
<keyword evidence="2" id="KW-1185">Reference proteome</keyword>
<dbReference type="Proteomes" id="UP000288102">
    <property type="component" value="Unassembled WGS sequence"/>
</dbReference>
<reference evidence="2" key="1">
    <citation type="journal article" date="2019" name="Syst. Appl. Microbiol.">
        <title>Flavobacterium circumlabens sp. nov. and Flavobacterium cupreum sp. nov., two psychrotrophic species isolated from Antarctic environmental samples.</title>
        <authorList>
            <person name="Kralova S."/>
            <person name="Busse H.-J."/>
            <person name="Svec P."/>
            <person name="Maslanova I."/>
            <person name="Stankova E."/>
            <person name="Bartak M."/>
            <person name="Sedlacek I."/>
        </authorList>
    </citation>
    <scope>NUCLEOTIDE SEQUENCE [LARGE SCALE GENOMIC DNA]</scope>
    <source>
        <strain evidence="2">CCM 8825</strain>
    </source>
</reference>
<proteinExistence type="predicted"/>
<protein>
    <submittedName>
        <fullName evidence="1">Uncharacterized protein</fullName>
    </submittedName>
</protein>
<comment type="caution">
    <text evidence="1">The sequence shown here is derived from an EMBL/GenBank/DDBJ whole genome shotgun (WGS) entry which is preliminary data.</text>
</comment>
<dbReference type="AlphaFoldDB" id="A0A433ZZS8"/>
<feature type="non-terminal residue" evidence="1">
    <location>
        <position position="1"/>
    </location>
</feature>